<dbReference type="CDD" id="cd21109">
    <property type="entry name" value="SPASM"/>
    <property type="match status" value="1"/>
</dbReference>
<dbReference type="InterPro" id="IPR023885">
    <property type="entry name" value="4Fe4S-binding_SPASM_dom"/>
</dbReference>
<evidence type="ECO:0000313" key="8">
    <source>
        <dbReference type="EMBL" id="QJD90152.1"/>
    </source>
</evidence>
<dbReference type="InterPro" id="IPR013785">
    <property type="entry name" value="Aldolase_TIM"/>
</dbReference>
<proteinExistence type="predicted"/>
<organism evidence="8 9">
    <name type="scientific">Duganella dendranthematis</name>
    <dbReference type="NCBI Taxonomy" id="2728021"/>
    <lineage>
        <taxon>Bacteria</taxon>
        <taxon>Pseudomonadati</taxon>
        <taxon>Pseudomonadota</taxon>
        <taxon>Betaproteobacteria</taxon>
        <taxon>Burkholderiales</taxon>
        <taxon>Oxalobacteraceae</taxon>
        <taxon>Telluria group</taxon>
        <taxon>Duganella</taxon>
    </lineage>
</organism>
<name>A0ABX6MBE2_9BURK</name>
<gene>
    <name evidence="8" type="ORF">HH213_08610</name>
</gene>
<dbReference type="InterPro" id="IPR058240">
    <property type="entry name" value="rSAM_sf"/>
</dbReference>
<sequence length="338" mass="38024">MKNYAIVGFIYTQACPLSCNFCCHTKEVVGSGKFTPDIIVPLIISFAEQPSVTRFAFSGGDPFLFIDDIIDAMIKARAAGVNQPFHIVTSGYWATNSEYTKDVLKRLHSAGMDALDVSYDTEHARFVPPENIYRIGECCEEIGLRLEIFGHFWNPGERVEDLLPKIRGAESIYSGMVMPIGAARVHFKGRRYNKPDSDKYSCGKPSIYDVAIYPDGAVYPCCSGGFNKEAGIICGNVFEDNAADILSSVFHHFHARIAKEVGFDRLYNNIIKNRPDLIERLPKFAEVDSVCEICRDLHSNKDLMNELSLIYEEMEIEHVIESVEKNWKKIHDITMIAG</sequence>
<dbReference type="EMBL" id="CP051684">
    <property type="protein sequence ID" value="QJD90152.1"/>
    <property type="molecule type" value="Genomic_DNA"/>
</dbReference>
<keyword evidence="5" id="KW-0411">Iron-sulfur</keyword>
<dbReference type="CDD" id="cd01335">
    <property type="entry name" value="Radical_SAM"/>
    <property type="match status" value="1"/>
</dbReference>
<evidence type="ECO:0000256" key="1">
    <source>
        <dbReference type="ARBA" id="ARBA00001966"/>
    </source>
</evidence>
<accession>A0ABX6MBE2</accession>
<dbReference type="SFLD" id="SFLDS00029">
    <property type="entry name" value="Radical_SAM"/>
    <property type="match status" value="1"/>
</dbReference>
<keyword evidence="4" id="KW-0408">Iron</keyword>
<protein>
    <submittedName>
        <fullName evidence="8">Radical SAM protein</fullName>
    </submittedName>
</protein>
<evidence type="ECO:0000259" key="7">
    <source>
        <dbReference type="Pfam" id="PF13186"/>
    </source>
</evidence>
<dbReference type="PANTHER" id="PTHR11228:SF7">
    <property type="entry name" value="PQQA PEPTIDE CYCLASE"/>
    <property type="match status" value="1"/>
</dbReference>
<dbReference type="InterPro" id="IPR050377">
    <property type="entry name" value="Radical_SAM_PqqE_MftC-like"/>
</dbReference>
<dbReference type="Pfam" id="PF04055">
    <property type="entry name" value="Radical_SAM"/>
    <property type="match status" value="1"/>
</dbReference>
<evidence type="ECO:0000256" key="5">
    <source>
        <dbReference type="ARBA" id="ARBA00023014"/>
    </source>
</evidence>
<dbReference type="Pfam" id="PF13186">
    <property type="entry name" value="SPASM"/>
    <property type="match status" value="1"/>
</dbReference>
<dbReference type="RefSeq" id="WP_169111990.1">
    <property type="nucleotide sequence ID" value="NZ_CP051684.1"/>
</dbReference>
<comment type="cofactor">
    <cofactor evidence="1">
        <name>[4Fe-4S] cluster</name>
        <dbReference type="ChEBI" id="CHEBI:49883"/>
    </cofactor>
</comment>
<evidence type="ECO:0000256" key="4">
    <source>
        <dbReference type="ARBA" id="ARBA00023004"/>
    </source>
</evidence>
<keyword evidence="3" id="KW-0479">Metal-binding</keyword>
<evidence type="ECO:0000313" key="9">
    <source>
        <dbReference type="Proteomes" id="UP000503117"/>
    </source>
</evidence>
<evidence type="ECO:0000259" key="6">
    <source>
        <dbReference type="Pfam" id="PF04055"/>
    </source>
</evidence>
<dbReference type="SUPFAM" id="SSF102114">
    <property type="entry name" value="Radical SAM enzymes"/>
    <property type="match status" value="1"/>
</dbReference>
<dbReference type="InterPro" id="IPR007197">
    <property type="entry name" value="rSAM"/>
</dbReference>
<evidence type="ECO:0000256" key="2">
    <source>
        <dbReference type="ARBA" id="ARBA00022691"/>
    </source>
</evidence>
<dbReference type="Proteomes" id="UP000503117">
    <property type="component" value="Chromosome"/>
</dbReference>
<keyword evidence="2" id="KW-0949">S-adenosyl-L-methionine</keyword>
<reference evidence="8 9" key="1">
    <citation type="submission" date="2020-04" db="EMBL/GenBank/DDBJ databases">
        <title>Genome sequencing of novel species.</title>
        <authorList>
            <person name="Heo J."/>
            <person name="Kim S.-J."/>
            <person name="Kim J.-S."/>
            <person name="Hong S.-B."/>
            <person name="Kwon S.-W."/>
        </authorList>
    </citation>
    <scope>NUCLEOTIDE SEQUENCE [LARGE SCALE GENOMIC DNA]</scope>
    <source>
        <strain evidence="8 9">AF9R3</strain>
    </source>
</reference>
<keyword evidence="9" id="KW-1185">Reference proteome</keyword>
<feature type="domain" description="4Fe4S-binding SPASM" evidence="7">
    <location>
        <begin position="209"/>
        <end position="252"/>
    </location>
</feature>
<dbReference type="Gene3D" id="3.20.20.70">
    <property type="entry name" value="Aldolase class I"/>
    <property type="match status" value="1"/>
</dbReference>
<dbReference type="PANTHER" id="PTHR11228">
    <property type="entry name" value="RADICAL SAM DOMAIN PROTEIN"/>
    <property type="match status" value="1"/>
</dbReference>
<feature type="domain" description="Radical SAM core" evidence="6">
    <location>
        <begin position="10"/>
        <end position="121"/>
    </location>
</feature>
<evidence type="ECO:0000256" key="3">
    <source>
        <dbReference type="ARBA" id="ARBA00022723"/>
    </source>
</evidence>